<evidence type="ECO:0000313" key="3">
    <source>
        <dbReference type="Ensembl" id="ENSCHIP00010025060.1"/>
    </source>
</evidence>
<dbReference type="SUPFAM" id="SSF51069">
    <property type="entry name" value="Carbonic anhydrase"/>
    <property type="match status" value="1"/>
</dbReference>
<dbReference type="InterPro" id="IPR036398">
    <property type="entry name" value="CA_dom_sf"/>
</dbReference>
<feature type="signal peptide" evidence="1">
    <location>
        <begin position="1"/>
        <end position="29"/>
    </location>
</feature>
<keyword evidence="1" id="KW-0732">Signal</keyword>
<feature type="domain" description="Alpha-carbonic anhydrase" evidence="2">
    <location>
        <begin position="19"/>
        <end position="154"/>
    </location>
</feature>
<protein>
    <recommendedName>
        <fullName evidence="2">Alpha-carbonic anhydrase domain-containing protein</fullName>
    </recommendedName>
</protein>
<name>A0A8C2R8E2_CAPHI</name>
<dbReference type="InterPro" id="IPR001148">
    <property type="entry name" value="CA_dom"/>
</dbReference>
<sequence length="154" mass="17335">MVLNKPLVERNNLLFLLCLVLCIEGPVHWNEFFPIADGDQQSPIEIKTKEVRYDSSLRPLGIKYDASSAKIISNSGHSFNVDFDDTDDKSDRIPSLRESHLPGSSTWSGAFQTPSYRTSSHTALRLPAVSFHSAEMSNSCVLLIYLAWRLAHRK</sequence>
<evidence type="ECO:0000256" key="1">
    <source>
        <dbReference type="SAM" id="SignalP"/>
    </source>
</evidence>
<accession>A0A8C2R8E2</accession>
<feature type="chain" id="PRO_5034026116" description="Alpha-carbonic anhydrase domain-containing protein" evidence="1">
    <location>
        <begin position="30"/>
        <end position="154"/>
    </location>
</feature>
<dbReference type="Gene3D" id="3.10.200.10">
    <property type="entry name" value="Alpha carbonic anhydrase"/>
    <property type="match status" value="1"/>
</dbReference>
<dbReference type="Ensembl" id="ENSCHIT00010035389.1">
    <property type="protein sequence ID" value="ENSCHIP00010025060.1"/>
    <property type="gene ID" value="ENSCHIG00010018684.1"/>
</dbReference>
<dbReference type="Pfam" id="PF00194">
    <property type="entry name" value="Carb_anhydrase"/>
    <property type="match status" value="1"/>
</dbReference>
<reference evidence="3" key="1">
    <citation type="submission" date="2019-03" db="EMBL/GenBank/DDBJ databases">
        <title>Genome sequencing and reference-guided assembly of Black Bengal Goat (Capra hircus).</title>
        <authorList>
            <person name="Siddiki A.Z."/>
            <person name="Baten A."/>
            <person name="Billah M."/>
            <person name="Alam M.A.U."/>
            <person name="Shawrob K.S.M."/>
            <person name="Saha S."/>
            <person name="Chowdhury M."/>
            <person name="Rahman A.H."/>
            <person name="Stear M."/>
            <person name="Miah G."/>
            <person name="Das G.B."/>
            <person name="Hossain M.M."/>
            <person name="Kumkum M."/>
            <person name="Islam M.S."/>
            <person name="Mollah A.M."/>
            <person name="Ahsan A."/>
            <person name="Tusar F."/>
            <person name="Khan M.K.I."/>
        </authorList>
    </citation>
    <scope>NUCLEOTIDE SEQUENCE [LARGE SCALE GENOMIC DNA]</scope>
</reference>
<dbReference type="AlphaFoldDB" id="A0A8C2R8E2"/>
<organism evidence="3">
    <name type="scientific">Capra hircus</name>
    <name type="common">Goat</name>
    <dbReference type="NCBI Taxonomy" id="9925"/>
    <lineage>
        <taxon>Eukaryota</taxon>
        <taxon>Metazoa</taxon>
        <taxon>Chordata</taxon>
        <taxon>Craniata</taxon>
        <taxon>Vertebrata</taxon>
        <taxon>Euteleostomi</taxon>
        <taxon>Mammalia</taxon>
        <taxon>Eutheria</taxon>
        <taxon>Laurasiatheria</taxon>
        <taxon>Artiodactyla</taxon>
        <taxon>Ruminantia</taxon>
        <taxon>Pecora</taxon>
        <taxon>Bovidae</taxon>
        <taxon>Caprinae</taxon>
        <taxon>Capra</taxon>
    </lineage>
</organism>
<reference evidence="3" key="2">
    <citation type="submission" date="2025-08" db="UniProtKB">
        <authorList>
            <consortium name="Ensembl"/>
        </authorList>
    </citation>
    <scope>IDENTIFICATION</scope>
</reference>
<dbReference type="PROSITE" id="PS51144">
    <property type="entry name" value="ALPHA_CA_2"/>
    <property type="match status" value="1"/>
</dbReference>
<evidence type="ECO:0000259" key="2">
    <source>
        <dbReference type="PROSITE" id="PS51144"/>
    </source>
</evidence>
<proteinExistence type="predicted"/>